<dbReference type="InterPro" id="IPR044926">
    <property type="entry name" value="RGS_subdomain_2"/>
</dbReference>
<accession>A0AAD6CPS1</accession>
<comment type="caution">
    <text evidence="2">The sequence shown here is derived from an EMBL/GenBank/DDBJ whole genome shotgun (WGS) entry which is preliminary data.</text>
</comment>
<gene>
    <name evidence="2" type="ORF">N7494_009097</name>
</gene>
<dbReference type="Proteomes" id="UP001220324">
    <property type="component" value="Unassembled WGS sequence"/>
</dbReference>
<feature type="transmembrane region" description="Helical" evidence="1">
    <location>
        <begin position="152"/>
        <end position="173"/>
    </location>
</feature>
<evidence type="ECO:0000313" key="2">
    <source>
        <dbReference type="EMBL" id="KAJ5532545.1"/>
    </source>
</evidence>
<evidence type="ECO:0000256" key="1">
    <source>
        <dbReference type="SAM" id="Phobius"/>
    </source>
</evidence>
<name>A0AAD6CPS1_9EURO</name>
<evidence type="ECO:0008006" key="4">
    <source>
        <dbReference type="Google" id="ProtNLM"/>
    </source>
</evidence>
<feature type="transmembrane region" description="Helical" evidence="1">
    <location>
        <begin position="245"/>
        <end position="264"/>
    </location>
</feature>
<dbReference type="SUPFAM" id="SSF48097">
    <property type="entry name" value="Regulator of G-protein signaling, RGS"/>
    <property type="match status" value="1"/>
</dbReference>
<dbReference type="InterPro" id="IPR036305">
    <property type="entry name" value="RGS_sf"/>
</dbReference>
<reference evidence="2 3" key="1">
    <citation type="journal article" date="2023" name="IMA Fungus">
        <title>Comparative genomic study of the Penicillium genus elucidates a diverse pangenome and 15 lateral gene transfer events.</title>
        <authorList>
            <person name="Petersen C."/>
            <person name="Sorensen T."/>
            <person name="Nielsen M.R."/>
            <person name="Sondergaard T.E."/>
            <person name="Sorensen J.L."/>
            <person name="Fitzpatrick D.A."/>
            <person name="Frisvad J.C."/>
            <person name="Nielsen K.L."/>
        </authorList>
    </citation>
    <scope>NUCLEOTIDE SEQUENCE [LARGE SCALE GENOMIC DNA]</scope>
    <source>
        <strain evidence="2 3">IBT 35679</strain>
    </source>
</reference>
<keyword evidence="1" id="KW-1133">Transmembrane helix</keyword>
<proteinExistence type="predicted"/>
<feature type="transmembrane region" description="Helical" evidence="1">
    <location>
        <begin position="56"/>
        <end position="83"/>
    </location>
</feature>
<feature type="transmembrane region" description="Helical" evidence="1">
    <location>
        <begin position="270"/>
        <end position="293"/>
    </location>
</feature>
<feature type="transmembrane region" description="Helical" evidence="1">
    <location>
        <begin position="89"/>
        <end position="111"/>
    </location>
</feature>
<keyword evidence="1" id="KW-0472">Membrane</keyword>
<organism evidence="2 3">
    <name type="scientific">Penicillium frequentans</name>
    <dbReference type="NCBI Taxonomy" id="3151616"/>
    <lineage>
        <taxon>Eukaryota</taxon>
        <taxon>Fungi</taxon>
        <taxon>Dikarya</taxon>
        <taxon>Ascomycota</taxon>
        <taxon>Pezizomycotina</taxon>
        <taxon>Eurotiomycetes</taxon>
        <taxon>Eurotiomycetidae</taxon>
        <taxon>Eurotiales</taxon>
        <taxon>Aspergillaceae</taxon>
        <taxon>Penicillium</taxon>
    </lineage>
</organism>
<dbReference type="AlphaFoldDB" id="A0AAD6CPS1"/>
<keyword evidence="3" id="KW-1185">Reference proteome</keyword>
<feature type="transmembrane region" description="Helical" evidence="1">
    <location>
        <begin position="22"/>
        <end position="44"/>
    </location>
</feature>
<dbReference type="EMBL" id="JAQIZZ010000007">
    <property type="protein sequence ID" value="KAJ5532545.1"/>
    <property type="molecule type" value="Genomic_DNA"/>
</dbReference>
<feature type="transmembrane region" description="Helical" evidence="1">
    <location>
        <begin position="205"/>
        <end position="225"/>
    </location>
</feature>
<keyword evidence="1" id="KW-0812">Transmembrane</keyword>
<dbReference type="Gene3D" id="1.10.167.10">
    <property type="entry name" value="Regulator of G-protein Signalling 4, domain 2"/>
    <property type="match status" value="1"/>
</dbReference>
<protein>
    <recommendedName>
        <fullName evidence="4">RGS domain-containing protein</fullName>
    </recommendedName>
</protein>
<sequence>MGSELGITASTAELIDLSPVSIWWATWACVWTLAVVSGATFLIINRNAPTLRIRGLGLSLSAIGLLHLYWAVCQFGTMIGAILPGDAQYWIMGTFLPLGLSLFHASNARFLHVAKLQKKYAQYGHKLFEVKPEGSPKGLINRFRALNYNTKVFIIVGIGMFVQVFLTILMWVISRKFHSSWGIPGTEVHGSAMAQKTAQGSGWEWWPGVAYQLLWAWIIAPIVLWKSRHINDTQGWRTQTIGCALANLHGTPMWLIGLYVPAMAPVNAVWIPPQWICLSIWFMEIFTIFVPCYEVIRSQSLRKETLDSIARWELKVKSSGSEEKSLNSASTMVESFMSGWKSTNDSIKSNGSRDSIMTMHALEHVLERNPTPLQEFSALREFSGENIAFLTGVAEWKNSLPAILKDGTCDGPSKGAVRESFNCALHLYAKFISVRHAEFPLNISSQDLTNLDHIFEKPTRLLYGDERETNPVSPFDKFTFDLPSPALTDSSEKGLKPTSTEIKDRVQYWGQIPEEFCATVFDDAEKSIKYLVLTNTWPKFIKDRRTSIESFETLKPGMDV</sequence>
<evidence type="ECO:0000313" key="3">
    <source>
        <dbReference type="Proteomes" id="UP001220324"/>
    </source>
</evidence>